<reference evidence="3" key="1">
    <citation type="submission" date="2021-03" db="EMBL/GenBank/DDBJ databases">
        <authorList>
            <person name="Bekaert M."/>
        </authorList>
    </citation>
    <scope>NUCLEOTIDE SEQUENCE</scope>
</reference>
<protein>
    <recommendedName>
        <fullName evidence="5">Helitron helicase-like domain-containing protein</fullName>
    </recommendedName>
</protein>
<organism evidence="3 4">
    <name type="scientific">Mytilus edulis</name>
    <name type="common">Blue mussel</name>
    <dbReference type="NCBI Taxonomy" id="6550"/>
    <lineage>
        <taxon>Eukaryota</taxon>
        <taxon>Metazoa</taxon>
        <taxon>Spiralia</taxon>
        <taxon>Lophotrochozoa</taxon>
        <taxon>Mollusca</taxon>
        <taxon>Bivalvia</taxon>
        <taxon>Autobranchia</taxon>
        <taxon>Pteriomorphia</taxon>
        <taxon>Mytilida</taxon>
        <taxon>Mytiloidea</taxon>
        <taxon>Mytilidae</taxon>
        <taxon>Mytilinae</taxon>
        <taxon>Mytilus</taxon>
    </lineage>
</organism>
<name>A0A8S3QIC1_MYTED</name>
<dbReference type="InterPro" id="IPR046700">
    <property type="entry name" value="DUF6570"/>
</dbReference>
<dbReference type="Proteomes" id="UP000683360">
    <property type="component" value="Unassembled WGS sequence"/>
</dbReference>
<evidence type="ECO:0000259" key="1">
    <source>
        <dbReference type="Pfam" id="PF14214"/>
    </source>
</evidence>
<dbReference type="AlphaFoldDB" id="A0A8S3QIC1"/>
<feature type="domain" description="DUF6570" evidence="2">
    <location>
        <begin position="388"/>
        <end position="474"/>
    </location>
</feature>
<proteinExistence type="predicted"/>
<dbReference type="Pfam" id="PF20209">
    <property type="entry name" value="DUF6570"/>
    <property type="match status" value="1"/>
</dbReference>
<accession>A0A8S3QIC1</accession>
<gene>
    <name evidence="3" type="ORF">MEDL_10112</name>
</gene>
<evidence type="ECO:0000313" key="3">
    <source>
        <dbReference type="EMBL" id="CAG2195130.1"/>
    </source>
</evidence>
<evidence type="ECO:0000313" key="4">
    <source>
        <dbReference type="Proteomes" id="UP000683360"/>
    </source>
</evidence>
<comment type="caution">
    <text evidence="3">The sequence shown here is derived from an EMBL/GenBank/DDBJ whole genome shotgun (WGS) entry which is preliminary data.</text>
</comment>
<dbReference type="InterPro" id="IPR025476">
    <property type="entry name" value="Helitron_helicase-like"/>
</dbReference>
<evidence type="ECO:0000259" key="2">
    <source>
        <dbReference type="Pfam" id="PF20209"/>
    </source>
</evidence>
<dbReference type="OrthoDB" id="8440140at2759"/>
<sequence>MSILLQKTVETGNLSSVCDVLSTQPRSFGTGPYLRPLRVSTCWWKPKTEIKTVGCSQSNLYTPDNYRLRDAVSALKDELCYQCIIIRDFNLPFDDLIEQRQQDDTKERGLPVVCSISRNQGKIDLSKKKYRQNEQFQQELKERSKKKYRQNEQFQQELKERSKHKYQFDTKFHDEVKKRSKQKYRFNTEFQQSVIERSKMKYHLNKQFQAALKERSKTKYRLNMKFKEAILKASRLKYACDITFRDKVKTIYLLRYRQNVLLQEKYKQKQRKEYRNQFLIRQKKISVIQQKRSNEKRNLNKIANIFRQQVRDGPRYVCSVCHKFKFRKQVVVCDKLKYSKKGDKSIAMATQCITQQFHTTCSDQCQSSCETIYHKQWICFTCHYHLLKGQMPADAFANGLQLPPIPDELNSLNKLEKQLISVRIPFMKIIQLPKGNQRGFIGPCVSIPTDIEKTSNVLPRSENEAELIRCKLKRKLEYKGYCQYEFVSREGNTPVSMLQEHGNEAMSFPVQFPEGSFGSYDAKRLVRLTRSRYFHARLFNADTRFSSDTSYIFYAQYLSELEQVISKVSIALRKSSGKDKTGNIITARMLTDKNQLKRLLTTDQGYKFMTPIRGTPPYWQATLRDLMASIRQLGIPTWFATFSAADLRWKETLQVLLEQQKSTQSLEDLDWTGKSELLQYNPVMSAVMFDHRFNTFLKEIIIKKYHW</sequence>
<keyword evidence="4" id="KW-1185">Reference proteome</keyword>
<feature type="domain" description="Helitron helicase-like" evidence="1">
    <location>
        <begin position="535"/>
        <end position="701"/>
    </location>
</feature>
<dbReference type="Pfam" id="PF14214">
    <property type="entry name" value="Helitron_like_N"/>
    <property type="match status" value="1"/>
</dbReference>
<dbReference type="EMBL" id="CAJPWZ010000506">
    <property type="protein sequence ID" value="CAG2195130.1"/>
    <property type="molecule type" value="Genomic_DNA"/>
</dbReference>
<evidence type="ECO:0008006" key="5">
    <source>
        <dbReference type="Google" id="ProtNLM"/>
    </source>
</evidence>